<evidence type="ECO:0000313" key="2">
    <source>
        <dbReference type="EMBL" id="KAK8140727.1"/>
    </source>
</evidence>
<feature type="compositionally biased region" description="Polar residues" evidence="1">
    <location>
        <begin position="263"/>
        <end position="274"/>
    </location>
</feature>
<proteinExistence type="predicted"/>
<reference evidence="2 3" key="1">
    <citation type="submission" date="2020-02" db="EMBL/GenBank/DDBJ databases">
        <title>Comparative genomics of the hypocrealean fungal genus Beauvera.</title>
        <authorList>
            <person name="Showalter D.N."/>
            <person name="Bushley K.E."/>
            <person name="Rehner S.A."/>
        </authorList>
    </citation>
    <scope>NUCLEOTIDE SEQUENCE [LARGE SCALE GENOMIC DNA]</scope>
    <source>
        <strain evidence="2 3">ARSEF4384</strain>
    </source>
</reference>
<accession>A0AAW0REY9</accession>
<feature type="non-terminal residue" evidence="2">
    <location>
        <position position="1"/>
    </location>
</feature>
<feature type="region of interest" description="Disordered" evidence="1">
    <location>
        <begin position="1"/>
        <end position="79"/>
    </location>
</feature>
<feature type="compositionally biased region" description="Basic residues" evidence="1">
    <location>
        <begin position="62"/>
        <end position="79"/>
    </location>
</feature>
<dbReference type="AlphaFoldDB" id="A0AAW0REY9"/>
<dbReference type="EMBL" id="JAAHCF010001771">
    <property type="protein sequence ID" value="KAK8140727.1"/>
    <property type="molecule type" value="Genomic_DNA"/>
</dbReference>
<feature type="compositionally biased region" description="Polar residues" evidence="1">
    <location>
        <begin position="13"/>
        <end position="24"/>
    </location>
</feature>
<dbReference type="Proteomes" id="UP001397290">
    <property type="component" value="Unassembled WGS sequence"/>
</dbReference>
<evidence type="ECO:0000256" key="1">
    <source>
        <dbReference type="SAM" id="MobiDB-lite"/>
    </source>
</evidence>
<protein>
    <submittedName>
        <fullName evidence="2">Uncharacterized protein</fullName>
    </submittedName>
</protein>
<organism evidence="2 3">
    <name type="scientific">Beauveria asiatica</name>
    <dbReference type="NCBI Taxonomy" id="1069075"/>
    <lineage>
        <taxon>Eukaryota</taxon>
        <taxon>Fungi</taxon>
        <taxon>Dikarya</taxon>
        <taxon>Ascomycota</taxon>
        <taxon>Pezizomycotina</taxon>
        <taxon>Sordariomycetes</taxon>
        <taxon>Hypocreomycetidae</taxon>
        <taxon>Hypocreales</taxon>
        <taxon>Cordycipitaceae</taxon>
        <taxon>Beauveria</taxon>
    </lineage>
</organism>
<keyword evidence="3" id="KW-1185">Reference proteome</keyword>
<comment type="caution">
    <text evidence="2">The sequence shown here is derived from an EMBL/GenBank/DDBJ whole genome shotgun (WGS) entry which is preliminary data.</text>
</comment>
<feature type="region of interest" description="Disordered" evidence="1">
    <location>
        <begin position="204"/>
        <end position="223"/>
    </location>
</feature>
<evidence type="ECO:0000313" key="3">
    <source>
        <dbReference type="Proteomes" id="UP001397290"/>
    </source>
</evidence>
<feature type="region of interest" description="Disordered" evidence="1">
    <location>
        <begin position="263"/>
        <end position="282"/>
    </location>
</feature>
<sequence length="282" mass="30471">SGSGVDGLPRSGSKPQTTSLDNTGETTETAAEAGFRLGVLQTEVQGARSAAPQAATAPRTSTKGKRKATAGHTAIKRPKKAFGTETVLLTTKDTADETTSIGTPARATSLFRTTENETLKAFTNKEWKMQDSLQRPVSHDGSATDENSAWEDLEARYAARAERPLRRTRFTKQKRVSFVPSNQDAPHGSQIFVEGAPYRRTVATREVESPTPTDEETAATTKPSRLSLSTANIQIITPDENGSLKVELDGHWTVNFVDEPTSLPSKGSPSTIWISPTRPLHP</sequence>
<name>A0AAW0REY9_9HYPO</name>
<gene>
    <name evidence="2" type="ORF">G3M48_002339</name>
</gene>
<feature type="compositionally biased region" description="Low complexity" evidence="1">
    <location>
        <begin position="45"/>
        <end position="61"/>
    </location>
</feature>